<name>A0ABU7G2Y5_9ALTE</name>
<evidence type="ECO:0000313" key="1">
    <source>
        <dbReference type="EMBL" id="MEE1673680.1"/>
    </source>
</evidence>
<organism evidence="1 2">
    <name type="scientific">Agarivorans aestuarii</name>
    <dbReference type="NCBI Taxonomy" id="1563703"/>
    <lineage>
        <taxon>Bacteria</taxon>
        <taxon>Pseudomonadati</taxon>
        <taxon>Pseudomonadota</taxon>
        <taxon>Gammaproteobacteria</taxon>
        <taxon>Alteromonadales</taxon>
        <taxon>Alteromonadaceae</taxon>
        <taxon>Agarivorans</taxon>
    </lineage>
</organism>
<comment type="caution">
    <text evidence="1">The sequence shown here is derived from an EMBL/GenBank/DDBJ whole genome shotgun (WGS) entry which is preliminary data.</text>
</comment>
<dbReference type="EMBL" id="JAYDYW010000006">
    <property type="protein sequence ID" value="MEE1673680.1"/>
    <property type="molecule type" value="Genomic_DNA"/>
</dbReference>
<evidence type="ECO:0000313" key="2">
    <source>
        <dbReference type="Proteomes" id="UP001310248"/>
    </source>
</evidence>
<dbReference type="Proteomes" id="UP001310248">
    <property type="component" value="Unassembled WGS sequence"/>
</dbReference>
<gene>
    <name evidence="1" type="ORF">SNR37_003106</name>
</gene>
<reference evidence="2" key="1">
    <citation type="submission" date="2023-07" db="EMBL/GenBank/DDBJ databases">
        <title>Draft genome sequence of Agarivorans aestuarii strain ZMCS4, a CAZymes producing bacteria isolated from the marine brown algae Clodostephus spongiosus.</title>
        <authorList>
            <person name="Lorente B."/>
            <person name="Cabral C."/>
            <person name="Frias J."/>
            <person name="Faria J."/>
            <person name="Toubarro D."/>
        </authorList>
    </citation>
    <scope>NUCLEOTIDE SEQUENCE [LARGE SCALE GENOMIC DNA]</scope>
    <source>
        <strain evidence="2">ZMCS4</strain>
    </source>
</reference>
<proteinExistence type="predicted"/>
<dbReference type="RefSeq" id="WP_329774933.1">
    <property type="nucleotide sequence ID" value="NZ_JAYDYW010000006.1"/>
</dbReference>
<protein>
    <submittedName>
        <fullName evidence="1">Uncharacterized protein</fullName>
    </submittedName>
</protein>
<sequence>MDPKIIAVLIGVIGALLGVYAKEYLQSQFRKRRSITILKANLLLFLHKVQDNEHLNKLLMAGSILDDRYIKSLTSGDDSKYKELLNQIKSIEEHAKTDELLPDDAVDEMCAKIKSASRREIDITFEEIDRLREDIEHGTYILGSSELDCLDSDMVHRVLQVKRSVNDILISIKVGMAGVYEREEVDRELVKSLVLGAIKESVMACRHIVPLMKMCNERS</sequence>
<keyword evidence="2" id="KW-1185">Reference proteome</keyword>
<accession>A0ABU7G2Y5</accession>
<reference evidence="1 2" key="2">
    <citation type="submission" date="2023-12" db="EMBL/GenBank/DDBJ databases">
        <authorList>
            <consortium name="Cladostephus spongiosus"/>
            <person name="Lorente B."/>
            <person name="Cabral C."/>
            <person name="Frias J."/>
            <person name="Faria J."/>
            <person name="Toubarro D."/>
        </authorList>
    </citation>
    <scope>NUCLEOTIDE SEQUENCE [LARGE SCALE GENOMIC DNA]</scope>
    <source>
        <strain evidence="1 2">ZMCS4</strain>
    </source>
</reference>